<dbReference type="CDD" id="cd04301">
    <property type="entry name" value="NAT_SF"/>
    <property type="match status" value="1"/>
</dbReference>
<keyword evidence="2 4" id="KW-0012">Acyltransferase</keyword>
<comment type="caution">
    <text evidence="4">The sequence shown here is derived from an EMBL/GenBank/DDBJ whole genome shotgun (WGS) entry which is preliminary data.</text>
</comment>
<evidence type="ECO:0000256" key="1">
    <source>
        <dbReference type="ARBA" id="ARBA00022679"/>
    </source>
</evidence>
<keyword evidence="1 4" id="KW-0808">Transferase</keyword>
<organism evidence="4 5">
    <name type="scientific">Lapidilactobacillus mulanensis</name>
    <dbReference type="NCBI Taxonomy" id="2485999"/>
    <lineage>
        <taxon>Bacteria</taxon>
        <taxon>Bacillati</taxon>
        <taxon>Bacillota</taxon>
        <taxon>Bacilli</taxon>
        <taxon>Lactobacillales</taxon>
        <taxon>Lactobacillaceae</taxon>
        <taxon>Lapidilactobacillus</taxon>
    </lineage>
</organism>
<dbReference type="Proteomes" id="UP001597244">
    <property type="component" value="Unassembled WGS sequence"/>
</dbReference>
<name>A0ABW4DIW7_9LACO</name>
<sequence>MAIQFEYAQEQQLPRIVAIYNQTIPSRMVTADLEPVSVASRQTWFSEFNPDQRPLWVIEKDDQIVGWVGLESFYGRPAYFKTVEISLYLDDHFQHQGIGQQTLDFVGGQLSRLGIDTIVAYVFSHNLPSQKLFQKNGFEVWGHLPDVAVMDGQRRSLDILGRHYDVN</sequence>
<dbReference type="RefSeq" id="WP_125578104.1">
    <property type="nucleotide sequence ID" value="NZ_JBHTOF010000011.1"/>
</dbReference>
<evidence type="ECO:0000313" key="5">
    <source>
        <dbReference type="Proteomes" id="UP001597244"/>
    </source>
</evidence>
<dbReference type="EC" id="2.3.-.-" evidence="4"/>
<evidence type="ECO:0000313" key="4">
    <source>
        <dbReference type="EMBL" id="MFD1464615.1"/>
    </source>
</evidence>
<dbReference type="InterPro" id="IPR016181">
    <property type="entry name" value="Acyl_CoA_acyltransferase"/>
</dbReference>
<evidence type="ECO:0000256" key="2">
    <source>
        <dbReference type="ARBA" id="ARBA00023315"/>
    </source>
</evidence>
<gene>
    <name evidence="4" type="ORF">ACFQ4L_00720</name>
</gene>
<evidence type="ECO:0000259" key="3">
    <source>
        <dbReference type="PROSITE" id="PS51186"/>
    </source>
</evidence>
<feature type="domain" description="N-acetyltransferase" evidence="3">
    <location>
        <begin position="3"/>
        <end position="160"/>
    </location>
</feature>
<dbReference type="SUPFAM" id="SSF55729">
    <property type="entry name" value="Acyl-CoA N-acyltransferases (Nat)"/>
    <property type="match status" value="1"/>
</dbReference>
<dbReference type="GO" id="GO:0016746">
    <property type="term" value="F:acyltransferase activity"/>
    <property type="evidence" value="ECO:0007669"/>
    <property type="project" value="UniProtKB-KW"/>
</dbReference>
<reference evidence="5" key="1">
    <citation type="journal article" date="2019" name="Int. J. Syst. Evol. Microbiol.">
        <title>The Global Catalogue of Microorganisms (GCM) 10K type strain sequencing project: providing services to taxonomists for standard genome sequencing and annotation.</title>
        <authorList>
            <consortium name="The Broad Institute Genomics Platform"/>
            <consortium name="The Broad Institute Genome Sequencing Center for Infectious Disease"/>
            <person name="Wu L."/>
            <person name="Ma J."/>
        </authorList>
    </citation>
    <scope>NUCLEOTIDE SEQUENCE [LARGE SCALE GENOMIC DNA]</scope>
    <source>
        <strain evidence="5">CCM 8951</strain>
    </source>
</reference>
<dbReference type="PROSITE" id="PS51186">
    <property type="entry name" value="GNAT"/>
    <property type="match status" value="1"/>
</dbReference>
<dbReference type="InterPro" id="IPR000182">
    <property type="entry name" value="GNAT_dom"/>
</dbReference>
<accession>A0ABW4DIW7</accession>
<dbReference type="Gene3D" id="3.40.630.30">
    <property type="match status" value="1"/>
</dbReference>
<keyword evidence="5" id="KW-1185">Reference proteome</keyword>
<dbReference type="EMBL" id="JBHTOF010000011">
    <property type="protein sequence ID" value="MFD1464615.1"/>
    <property type="molecule type" value="Genomic_DNA"/>
</dbReference>
<dbReference type="PANTHER" id="PTHR43072">
    <property type="entry name" value="N-ACETYLTRANSFERASE"/>
    <property type="match status" value="1"/>
</dbReference>
<protein>
    <submittedName>
        <fullName evidence="4">GNAT family N-acetyltransferase</fullName>
        <ecNumber evidence="4">2.3.-.-</ecNumber>
    </submittedName>
</protein>
<proteinExistence type="predicted"/>
<dbReference type="PANTHER" id="PTHR43072:SF23">
    <property type="entry name" value="UPF0039 PROTEIN C11D3.02C"/>
    <property type="match status" value="1"/>
</dbReference>
<dbReference type="Pfam" id="PF00583">
    <property type="entry name" value="Acetyltransf_1"/>
    <property type="match status" value="1"/>
</dbReference>